<evidence type="ECO:0000256" key="1">
    <source>
        <dbReference type="SAM" id="SignalP"/>
    </source>
</evidence>
<dbReference type="GO" id="GO:0006508">
    <property type="term" value="P:proteolysis"/>
    <property type="evidence" value="ECO:0007669"/>
    <property type="project" value="InterPro"/>
</dbReference>
<dbReference type="InterPro" id="IPR003137">
    <property type="entry name" value="PA_domain"/>
</dbReference>
<evidence type="ECO:0000313" key="5">
    <source>
        <dbReference type="Proteomes" id="UP000319825"/>
    </source>
</evidence>
<dbReference type="PANTHER" id="PTHR12147:SF26">
    <property type="entry name" value="PEPTIDASE M28 DOMAIN-CONTAINING PROTEIN"/>
    <property type="match status" value="1"/>
</dbReference>
<keyword evidence="1" id="KW-0732">Signal</keyword>
<dbReference type="Gene3D" id="3.40.630.10">
    <property type="entry name" value="Zn peptidases"/>
    <property type="match status" value="1"/>
</dbReference>
<name>A0A562IHA4_MICOL</name>
<dbReference type="GO" id="GO:0008235">
    <property type="term" value="F:metalloexopeptidase activity"/>
    <property type="evidence" value="ECO:0007669"/>
    <property type="project" value="InterPro"/>
</dbReference>
<feature type="domain" description="Peptidase M28" evidence="3">
    <location>
        <begin position="266"/>
        <end position="466"/>
    </location>
</feature>
<evidence type="ECO:0000313" key="4">
    <source>
        <dbReference type="EMBL" id="TWH70421.1"/>
    </source>
</evidence>
<dbReference type="SUPFAM" id="SSF52025">
    <property type="entry name" value="PA domain"/>
    <property type="match status" value="1"/>
</dbReference>
<feature type="domain" description="PA" evidence="2">
    <location>
        <begin position="151"/>
        <end position="240"/>
    </location>
</feature>
<dbReference type="SUPFAM" id="SSF53187">
    <property type="entry name" value="Zn-dependent exopeptidases"/>
    <property type="match status" value="1"/>
</dbReference>
<dbReference type="Pfam" id="PF02225">
    <property type="entry name" value="PA"/>
    <property type="match status" value="1"/>
</dbReference>
<dbReference type="AlphaFoldDB" id="A0A562IHA4"/>
<accession>A0A562IHA4</accession>
<dbReference type="InterPro" id="IPR045175">
    <property type="entry name" value="M28_fam"/>
</dbReference>
<sequence length="498" mass="51729">MRSLTPLHKRMAGVAGVLLLAGAALPPGAAQAAPGRAGQQAARQRAADPLADRLAAAVTGADVHRHLAALQLIADASGGDRAYNRIGFTRSAEYVSTLLRAAGYRVVEQPVPYTDFDVTTERLRVDGTAVTDVPVLMTRFTPSTPAEGIDAPVVAPIAGRTGCDPADYDGVGAAGAVVVVARAACGYTRQQQVAAGVGARAVLLYYVTPSPANNYRFHAFAPEAFTVPVASVSQRDGEELARASRAGGARAHLTLRAQAVERTTVNLLAETAGGDPDNVVLLGAHLDSVTEAPGINDNGAMAATVLQVALALAGRQHAVTNKVRFAWWGAEEMVNVGSEHYVSTLSADERRRVAAVLNGELIASPNYARFVWDRGSGGGHVLAGLFAGYFDRRGLPYERTAPESVGSDHLAFEAVGIPTGGIDGGNLGVKTPAQQARFGGQAGQMFDHCYHQPCDRLGSLNRQALDTDVPAVAWVLGRLAENVTDVRGAAAGPGGSPA</sequence>
<gene>
    <name evidence="4" type="ORF">JD77_05446</name>
</gene>
<dbReference type="RefSeq" id="WP_211372687.1">
    <property type="nucleotide sequence ID" value="NZ_JBIAZH010000081.1"/>
</dbReference>
<proteinExistence type="predicted"/>
<evidence type="ECO:0000259" key="3">
    <source>
        <dbReference type="Pfam" id="PF04389"/>
    </source>
</evidence>
<dbReference type="Gene3D" id="3.50.30.30">
    <property type="match status" value="1"/>
</dbReference>
<dbReference type="Pfam" id="PF04389">
    <property type="entry name" value="Peptidase_M28"/>
    <property type="match status" value="1"/>
</dbReference>
<organism evidence="4 5">
    <name type="scientific">Micromonospora olivasterospora</name>
    <dbReference type="NCBI Taxonomy" id="1880"/>
    <lineage>
        <taxon>Bacteria</taxon>
        <taxon>Bacillati</taxon>
        <taxon>Actinomycetota</taxon>
        <taxon>Actinomycetes</taxon>
        <taxon>Micromonosporales</taxon>
        <taxon>Micromonosporaceae</taxon>
        <taxon>Micromonospora</taxon>
    </lineage>
</organism>
<dbReference type="Proteomes" id="UP000319825">
    <property type="component" value="Unassembled WGS sequence"/>
</dbReference>
<comment type="caution">
    <text evidence="4">The sequence shown here is derived from an EMBL/GenBank/DDBJ whole genome shotgun (WGS) entry which is preliminary data.</text>
</comment>
<dbReference type="EMBL" id="VLKE01000001">
    <property type="protein sequence ID" value="TWH70421.1"/>
    <property type="molecule type" value="Genomic_DNA"/>
</dbReference>
<evidence type="ECO:0000259" key="2">
    <source>
        <dbReference type="Pfam" id="PF02225"/>
    </source>
</evidence>
<dbReference type="PANTHER" id="PTHR12147">
    <property type="entry name" value="METALLOPEPTIDASE M28 FAMILY MEMBER"/>
    <property type="match status" value="1"/>
</dbReference>
<dbReference type="InterPro" id="IPR046450">
    <property type="entry name" value="PA_dom_sf"/>
</dbReference>
<reference evidence="4 5" key="1">
    <citation type="submission" date="2019-07" db="EMBL/GenBank/DDBJ databases">
        <title>R&amp;d 2014.</title>
        <authorList>
            <person name="Klenk H.-P."/>
        </authorList>
    </citation>
    <scope>NUCLEOTIDE SEQUENCE [LARGE SCALE GENOMIC DNA]</scope>
    <source>
        <strain evidence="4 5">DSM 43868</strain>
    </source>
</reference>
<dbReference type="InterPro" id="IPR007484">
    <property type="entry name" value="Peptidase_M28"/>
</dbReference>
<feature type="chain" id="PRO_5021898782" evidence="1">
    <location>
        <begin position="33"/>
        <end position="498"/>
    </location>
</feature>
<protein>
    <submittedName>
        <fullName evidence="4">N-acetylated-alpha-linked acidic dipeptidase</fullName>
    </submittedName>
</protein>
<feature type="signal peptide" evidence="1">
    <location>
        <begin position="1"/>
        <end position="32"/>
    </location>
</feature>
<keyword evidence="5" id="KW-1185">Reference proteome</keyword>